<dbReference type="GO" id="GO:0052717">
    <property type="term" value="F:tRNA-specific adenosine-34 deaminase activity"/>
    <property type="evidence" value="ECO:0007669"/>
    <property type="project" value="UniProtKB-EC"/>
</dbReference>
<dbReference type="CDD" id="cd01285">
    <property type="entry name" value="nucleoside_deaminase"/>
    <property type="match status" value="1"/>
</dbReference>
<dbReference type="GO" id="GO:0002100">
    <property type="term" value="P:tRNA wobble adenosine to inosine editing"/>
    <property type="evidence" value="ECO:0007669"/>
    <property type="project" value="InterPro"/>
</dbReference>
<gene>
    <name evidence="4" type="ORF">C6B37_01860</name>
</gene>
<dbReference type="InterPro" id="IPR016193">
    <property type="entry name" value="Cytidine_deaminase-like"/>
</dbReference>
<dbReference type="Proteomes" id="UP000238672">
    <property type="component" value="Unassembled WGS sequence"/>
</dbReference>
<dbReference type="AlphaFoldDB" id="A0A2S8NTW8"/>
<dbReference type="InterPro" id="IPR016192">
    <property type="entry name" value="APOBEC/CMP_deaminase_Zn-bd"/>
</dbReference>
<dbReference type="Gene3D" id="3.40.140.10">
    <property type="entry name" value="Cytidine Deaminase, domain 2"/>
    <property type="match status" value="1"/>
</dbReference>
<comment type="caution">
    <text evidence="4">The sequence shown here is derived from an EMBL/GenBank/DDBJ whole genome shotgun (WGS) entry which is preliminary data.</text>
</comment>
<dbReference type="PROSITE" id="PS51747">
    <property type="entry name" value="CYT_DCMP_DEAMINASES_2"/>
    <property type="match status" value="1"/>
</dbReference>
<dbReference type="PANTHER" id="PTHR11079:SF179">
    <property type="entry name" value="TRNA(ADENINE(34)) DEAMINASE, CHLOROPLASTIC"/>
    <property type="match status" value="1"/>
</dbReference>
<keyword evidence="2" id="KW-0862">Zinc</keyword>
<evidence type="ECO:0000256" key="2">
    <source>
        <dbReference type="ARBA" id="ARBA00022833"/>
    </source>
</evidence>
<feature type="domain" description="CMP/dCMP-type deaminase" evidence="3">
    <location>
        <begin position="5"/>
        <end position="115"/>
    </location>
</feature>
<keyword evidence="5" id="KW-1185">Reference proteome</keyword>
<evidence type="ECO:0000313" key="5">
    <source>
        <dbReference type="Proteomes" id="UP000238672"/>
    </source>
</evidence>
<name>A0A2S8NTW8_9MOLU</name>
<accession>A0A2S8NTW8</accession>
<sequence>MIIEEKHCFFMHHAFKEAQKAFLKNEVPVGAVVVLDNKIVAKAHNNTKKSNLFFGHAEFLALKKLNSKIKNYYFSKAILYTTLEPCVMCIGSLIQTRIRKLYFGADNFKSGFIKNSSFLSYIKTFHKISIQKSFFSKESEQLLKSFFINLRKK</sequence>
<protein>
    <submittedName>
        <fullName evidence="4">tRNA-specific adenosine deaminase</fullName>
    </submittedName>
</protein>
<proteinExistence type="predicted"/>
<evidence type="ECO:0000259" key="3">
    <source>
        <dbReference type="PROSITE" id="PS51747"/>
    </source>
</evidence>
<dbReference type="InterPro" id="IPR002125">
    <property type="entry name" value="CMP_dCMP_dom"/>
</dbReference>
<dbReference type="SUPFAM" id="SSF53927">
    <property type="entry name" value="Cytidine deaminase-like"/>
    <property type="match status" value="1"/>
</dbReference>
<dbReference type="GO" id="GO:0008270">
    <property type="term" value="F:zinc ion binding"/>
    <property type="evidence" value="ECO:0007669"/>
    <property type="project" value="InterPro"/>
</dbReference>
<dbReference type="PANTHER" id="PTHR11079">
    <property type="entry name" value="CYTOSINE DEAMINASE FAMILY MEMBER"/>
    <property type="match status" value="1"/>
</dbReference>
<keyword evidence="1" id="KW-0479">Metal-binding</keyword>
<evidence type="ECO:0000256" key="1">
    <source>
        <dbReference type="ARBA" id="ARBA00022723"/>
    </source>
</evidence>
<evidence type="ECO:0000313" key="4">
    <source>
        <dbReference type="EMBL" id="PQP79431.1"/>
    </source>
</evidence>
<reference evidence="4 5" key="1">
    <citation type="submission" date="2018-02" db="EMBL/GenBank/DDBJ databases">
        <title>Metagenomics reveals mixed infection of spiroplasma and phytoplasma in chicory.</title>
        <authorList>
            <person name="Polano C."/>
            <person name="Moruzzi S."/>
            <person name="Ermacora P."/>
            <person name="Ferrini F."/>
            <person name="Martini M."/>
            <person name="Firrao G."/>
        </authorList>
    </citation>
    <scope>NUCLEOTIDE SEQUENCE [LARGE SCALE GENOMIC DNA]</scope>
    <source>
        <strain evidence="4 5">ChiP</strain>
    </source>
</reference>
<dbReference type="EMBL" id="PUUG01000056">
    <property type="protein sequence ID" value="PQP79431.1"/>
    <property type="molecule type" value="Genomic_DNA"/>
</dbReference>
<dbReference type="PROSITE" id="PS00903">
    <property type="entry name" value="CYT_DCMP_DEAMINASES_1"/>
    <property type="match status" value="1"/>
</dbReference>
<dbReference type="Pfam" id="PF00383">
    <property type="entry name" value="dCMP_cyt_deam_1"/>
    <property type="match status" value="1"/>
</dbReference>
<organism evidence="4 5">
    <name type="scientific">Candidatus Phytoplasma phoenicium</name>
    <dbReference type="NCBI Taxonomy" id="198422"/>
    <lineage>
        <taxon>Bacteria</taxon>
        <taxon>Bacillati</taxon>
        <taxon>Mycoplasmatota</taxon>
        <taxon>Mollicutes</taxon>
        <taxon>Acholeplasmatales</taxon>
        <taxon>Acholeplasmataceae</taxon>
        <taxon>Candidatus Phytoplasma</taxon>
        <taxon>16SrIX (Pigeon pea witches'-broom group)</taxon>
    </lineage>
</organism>